<gene>
    <name evidence="1" type="ORF">DW322_04515</name>
</gene>
<comment type="caution">
    <text evidence="1">The sequence shown here is derived from an EMBL/GenBank/DDBJ whole genome shotgun (WGS) entry which is preliminary data.</text>
</comment>
<reference evidence="1 2" key="1">
    <citation type="submission" date="2018-07" db="EMBL/GenBank/DDBJ databases">
        <title>Genome sequence of Rhodococcus rhodnii ATCC 35071 from Rhodnius prolixus.</title>
        <authorList>
            <person name="Patel V."/>
            <person name="Vogel K.J."/>
        </authorList>
    </citation>
    <scope>NUCLEOTIDE SEQUENCE [LARGE SCALE GENOMIC DNA]</scope>
    <source>
        <strain evidence="1 2">ATCC 35071</strain>
    </source>
</reference>
<dbReference type="RefSeq" id="WP_040775647.1">
    <property type="nucleotide sequence ID" value="NZ_QRCM01000001.1"/>
</dbReference>
<evidence type="ECO:0000313" key="2">
    <source>
        <dbReference type="Proteomes" id="UP000471120"/>
    </source>
</evidence>
<dbReference type="EMBL" id="QRCM01000001">
    <property type="protein sequence ID" value="TXG89622.1"/>
    <property type="molecule type" value="Genomic_DNA"/>
</dbReference>
<dbReference type="Proteomes" id="UP000471120">
    <property type="component" value="Unassembled WGS sequence"/>
</dbReference>
<accession>A0A6P2CBA4</accession>
<sequence length="141" mass="15289">MAEPEKVHVGEVLPPRTVSQLDGFAALRQIVDSAQTCVNVLAVEKTKQRKIAAYEGTEVAKIKAAESVLRQYFEQSFTERRAVFDGLLERLDSALEQGDGAVIGTVLNGTVDVARSSPLANAGDLSQIRAALDDPDHVWEL</sequence>
<name>A0A6P2CBA4_9NOCA</name>
<proteinExistence type="predicted"/>
<evidence type="ECO:0000313" key="1">
    <source>
        <dbReference type="EMBL" id="TXG89622.1"/>
    </source>
</evidence>
<dbReference type="AlphaFoldDB" id="A0A6P2CBA4"/>
<protein>
    <submittedName>
        <fullName evidence="1">Uncharacterized protein</fullName>
    </submittedName>
</protein>
<organism evidence="1 2">
    <name type="scientific">Rhodococcus rhodnii</name>
    <dbReference type="NCBI Taxonomy" id="38312"/>
    <lineage>
        <taxon>Bacteria</taxon>
        <taxon>Bacillati</taxon>
        <taxon>Actinomycetota</taxon>
        <taxon>Actinomycetes</taxon>
        <taxon>Mycobacteriales</taxon>
        <taxon>Nocardiaceae</taxon>
        <taxon>Rhodococcus</taxon>
    </lineage>
</organism>